<proteinExistence type="predicted"/>
<dbReference type="HOGENOM" id="CLU_987133_0_0_1"/>
<protein>
    <submittedName>
        <fullName evidence="2">Uncharacterized protein</fullName>
    </submittedName>
</protein>
<dbReference type="Proteomes" id="UP000053593">
    <property type="component" value="Unassembled WGS sequence"/>
</dbReference>
<feature type="region of interest" description="Disordered" evidence="1">
    <location>
        <begin position="203"/>
        <end position="231"/>
    </location>
</feature>
<name>A0A0D0BX17_9AGAR</name>
<organism evidence="2 3">
    <name type="scientific">Collybiopsis luxurians FD-317 M1</name>
    <dbReference type="NCBI Taxonomy" id="944289"/>
    <lineage>
        <taxon>Eukaryota</taxon>
        <taxon>Fungi</taxon>
        <taxon>Dikarya</taxon>
        <taxon>Basidiomycota</taxon>
        <taxon>Agaricomycotina</taxon>
        <taxon>Agaricomycetes</taxon>
        <taxon>Agaricomycetidae</taxon>
        <taxon>Agaricales</taxon>
        <taxon>Marasmiineae</taxon>
        <taxon>Omphalotaceae</taxon>
        <taxon>Collybiopsis</taxon>
        <taxon>Collybiopsis luxurians</taxon>
    </lineage>
</organism>
<feature type="compositionally biased region" description="Basic and acidic residues" evidence="1">
    <location>
        <begin position="30"/>
        <end position="55"/>
    </location>
</feature>
<accession>A0A0D0BX17</accession>
<sequence>MVISDAENGQPGSGFSGADDLKTSMKRQRRAEGLGEVHDHDAGKEGNDKARRVDASRSTVPFRRPSRSKALPTRRSLRLSSRSQTLHAKTDTEVLQRVPLRDMQDSRTPPPSLSVSLPSFATDIPSTIASTSGQKACEKGTVLSPSPLDGMTLPTSPSLELPANPQAPTASIHSPLSTRCPSNELDHFVAKCDEAGVVPVVIPKSPNPPQEDEPAANPPIPFPSPFFTDDTPLNITGRYPSPAISEDSQEVIFILTNFSDDIEDTDSETQAQPNLGVAISLG</sequence>
<keyword evidence="3" id="KW-1185">Reference proteome</keyword>
<dbReference type="AlphaFoldDB" id="A0A0D0BX17"/>
<dbReference type="EMBL" id="KN834776">
    <property type="protein sequence ID" value="KIK60206.1"/>
    <property type="molecule type" value="Genomic_DNA"/>
</dbReference>
<evidence type="ECO:0000313" key="3">
    <source>
        <dbReference type="Proteomes" id="UP000053593"/>
    </source>
</evidence>
<feature type="region of interest" description="Disordered" evidence="1">
    <location>
        <begin position="1"/>
        <end position="92"/>
    </location>
</feature>
<gene>
    <name evidence="2" type="ORF">GYMLUDRAFT_244637</name>
</gene>
<evidence type="ECO:0000313" key="2">
    <source>
        <dbReference type="EMBL" id="KIK60206.1"/>
    </source>
</evidence>
<evidence type="ECO:0000256" key="1">
    <source>
        <dbReference type="SAM" id="MobiDB-lite"/>
    </source>
</evidence>
<reference evidence="2 3" key="1">
    <citation type="submission" date="2014-04" db="EMBL/GenBank/DDBJ databases">
        <title>Evolutionary Origins and Diversification of the Mycorrhizal Mutualists.</title>
        <authorList>
            <consortium name="DOE Joint Genome Institute"/>
            <consortium name="Mycorrhizal Genomics Consortium"/>
            <person name="Kohler A."/>
            <person name="Kuo A."/>
            <person name="Nagy L.G."/>
            <person name="Floudas D."/>
            <person name="Copeland A."/>
            <person name="Barry K.W."/>
            <person name="Cichocki N."/>
            <person name="Veneault-Fourrey C."/>
            <person name="LaButti K."/>
            <person name="Lindquist E.A."/>
            <person name="Lipzen A."/>
            <person name="Lundell T."/>
            <person name="Morin E."/>
            <person name="Murat C."/>
            <person name="Riley R."/>
            <person name="Ohm R."/>
            <person name="Sun H."/>
            <person name="Tunlid A."/>
            <person name="Henrissat B."/>
            <person name="Grigoriev I.V."/>
            <person name="Hibbett D.S."/>
            <person name="Martin F."/>
        </authorList>
    </citation>
    <scope>NUCLEOTIDE SEQUENCE [LARGE SCALE GENOMIC DNA]</scope>
    <source>
        <strain evidence="2 3">FD-317 M1</strain>
    </source>
</reference>